<evidence type="ECO:0008006" key="4">
    <source>
        <dbReference type="Google" id="ProtNLM"/>
    </source>
</evidence>
<protein>
    <recommendedName>
        <fullName evidence="4">Cryptic loci regulator 2 N-terminal domain-containing protein</fullName>
    </recommendedName>
</protein>
<name>A0A4S9UB91_AURPU</name>
<evidence type="ECO:0000256" key="1">
    <source>
        <dbReference type="SAM" id="MobiDB-lite"/>
    </source>
</evidence>
<proteinExistence type="predicted"/>
<dbReference type="AlphaFoldDB" id="A0A4S9UB91"/>
<accession>A0A4S9UB91</accession>
<organism evidence="2 3">
    <name type="scientific">Aureobasidium pullulans</name>
    <name type="common">Black yeast</name>
    <name type="synonym">Pullularia pullulans</name>
    <dbReference type="NCBI Taxonomy" id="5580"/>
    <lineage>
        <taxon>Eukaryota</taxon>
        <taxon>Fungi</taxon>
        <taxon>Dikarya</taxon>
        <taxon>Ascomycota</taxon>
        <taxon>Pezizomycotina</taxon>
        <taxon>Dothideomycetes</taxon>
        <taxon>Dothideomycetidae</taxon>
        <taxon>Dothideales</taxon>
        <taxon>Saccotheciaceae</taxon>
        <taxon>Aureobasidium</taxon>
    </lineage>
</organism>
<gene>
    <name evidence="2" type="ORF">D6C90_07319</name>
</gene>
<evidence type="ECO:0000313" key="3">
    <source>
        <dbReference type="Proteomes" id="UP000310121"/>
    </source>
</evidence>
<evidence type="ECO:0000313" key="2">
    <source>
        <dbReference type="EMBL" id="THZ35520.1"/>
    </source>
</evidence>
<dbReference type="EMBL" id="QZBN01000861">
    <property type="protein sequence ID" value="THZ35520.1"/>
    <property type="molecule type" value="Genomic_DNA"/>
</dbReference>
<feature type="region of interest" description="Disordered" evidence="1">
    <location>
        <begin position="1"/>
        <end position="23"/>
    </location>
</feature>
<comment type="caution">
    <text evidence="2">The sequence shown here is derived from an EMBL/GenBank/DDBJ whole genome shotgun (WGS) entry which is preliminary data.</text>
</comment>
<reference evidence="2 3" key="1">
    <citation type="submission" date="2018-10" db="EMBL/GenBank/DDBJ databases">
        <title>Fifty Aureobasidium pullulans genomes reveal a recombining polyextremotolerant generalist.</title>
        <authorList>
            <person name="Gostincar C."/>
            <person name="Turk M."/>
            <person name="Zajc J."/>
            <person name="Gunde-Cimerman N."/>
        </authorList>
    </citation>
    <scope>NUCLEOTIDE SEQUENCE [LARGE SCALE GENOMIC DNA]</scope>
    <source>
        <strain evidence="2 3">EXF-3844</strain>
    </source>
</reference>
<sequence length="438" mass="49299">MLRESSFTITKSGEETSPSNAFWRQQAPLLDTNTPTDYLAFQNPQPIPKPTTTIIVHLIMQIFNEPEPQDDYQAMDLDRPTVGQLRLPAHIPQHLQPAPVFHPPQPAPVFHYPQPAPVFHPPQPLVLYLDLLPSDGDATKWKPHFPGYHVEAPDVANSQQFANKFCGQQDLQALCGGLFSIRMFPVGYQIMRSNRGDIKIYGHPSGSTYKTLVQFGTHIASMMKEDLINCGCIPCNKVHWRRYAPADAVIRVGLPRVPGGAVTVALAQAAHRAAQGPPVAQWRRIQPRRPVHPPVDPILAVDLSWTHHSRDDLQETLALLRILTANLNGVDAVVLAALTDNKALWEPDVHNFYAYVRRPEAHTVELDGLWQQWYEHQVAGFDLIRAQTKTEQAAQESWELLQRAKDVQNLPEWQKETIQKAILELEDVTPLGLFGAFH</sequence>
<dbReference type="Proteomes" id="UP000310121">
    <property type="component" value="Unassembled WGS sequence"/>
</dbReference>